<gene>
    <name evidence="16" type="ORF">FA10DRAFT_266132</name>
</gene>
<dbReference type="NCBIfam" id="TIGR02361">
    <property type="entry name" value="dak_ATP"/>
    <property type="match status" value="1"/>
</dbReference>
<evidence type="ECO:0000259" key="15">
    <source>
        <dbReference type="PROSITE" id="PS51481"/>
    </source>
</evidence>
<keyword evidence="5" id="KW-0547">Nucleotide-binding</keyword>
<evidence type="ECO:0000256" key="1">
    <source>
        <dbReference type="ARBA" id="ARBA00003264"/>
    </source>
</evidence>
<dbReference type="RefSeq" id="XP_025379551.1">
    <property type="nucleotide sequence ID" value="XM_025521371.1"/>
</dbReference>
<dbReference type="PANTHER" id="PTHR28629:SF14">
    <property type="entry name" value="DIHYDROXYACETONE KINASE 1"/>
    <property type="match status" value="1"/>
</dbReference>
<keyword evidence="4" id="KW-0808">Transferase</keyword>
<evidence type="ECO:0000256" key="13">
    <source>
        <dbReference type="SAM" id="MobiDB-lite"/>
    </source>
</evidence>
<evidence type="ECO:0000256" key="11">
    <source>
        <dbReference type="PIRSR" id="PIRSR612734-1"/>
    </source>
</evidence>
<dbReference type="SUPFAM" id="SSF82549">
    <property type="entry name" value="DAK1/DegV-like"/>
    <property type="match status" value="1"/>
</dbReference>
<dbReference type="SUPFAM" id="SSF101473">
    <property type="entry name" value="DhaL-like"/>
    <property type="match status" value="1"/>
</dbReference>
<feature type="binding site" evidence="12">
    <location>
        <position position="110"/>
    </location>
    <ligand>
        <name>substrate</name>
    </ligand>
</feature>
<dbReference type="Gene3D" id="3.30.1180.20">
    <property type="entry name" value="Dihydroxyacetone kinase, domain 2"/>
    <property type="match status" value="1"/>
</dbReference>
<evidence type="ECO:0000259" key="14">
    <source>
        <dbReference type="PROSITE" id="PS51480"/>
    </source>
</evidence>
<dbReference type="Proteomes" id="UP000245768">
    <property type="component" value="Unassembled WGS sequence"/>
</dbReference>
<dbReference type="FunFam" id="1.25.40.340:FF:000001">
    <property type="entry name" value="Dihydroxyacetone kinase 1"/>
    <property type="match status" value="1"/>
</dbReference>
<keyword evidence="17" id="KW-1185">Reference proteome</keyword>
<dbReference type="InterPro" id="IPR036117">
    <property type="entry name" value="DhaL_dom_sf"/>
</dbReference>
<dbReference type="PANTHER" id="PTHR28629">
    <property type="entry name" value="TRIOKINASE/FMN CYCLASE"/>
    <property type="match status" value="1"/>
</dbReference>
<dbReference type="UniPathway" id="UPA00617">
    <property type="reaction ID" value="UER00669"/>
</dbReference>
<feature type="active site" description="Tele-hemiaminal-histidine intermediate" evidence="11">
    <location>
        <position position="231"/>
    </location>
</feature>
<dbReference type="FunFam" id="3.40.50.10440:FF:000001">
    <property type="entry name" value="Dihydroxyacetone kinase, DhaK subunit"/>
    <property type="match status" value="1"/>
</dbReference>
<dbReference type="OrthoDB" id="1724672at2759"/>
<dbReference type="GO" id="GO:0019588">
    <property type="term" value="P:anaerobic glycerol catabolic process"/>
    <property type="evidence" value="ECO:0007669"/>
    <property type="project" value="UniProtKB-UniPathway"/>
</dbReference>
<evidence type="ECO:0000256" key="4">
    <source>
        <dbReference type="ARBA" id="ARBA00022679"/>
    </source>
</evidence>
<evidence type="ECO:0000256" key="12">
    <source>
        <dbReference type="PIRSR" id="PIRSR612734-2"/>
    </source>
</evidence>
<dbReference type="GO" id="GO:0005524">
    <property type="term" value="F:ATP binding"/>
    <property type="evidence" value="ECO:0007669"/>
    <property type="project" value="UniProtKB-KW"/>
</dbReference>
<evidence type="ECO:0000256" key="6">
    <source>
        <dbReference type="ARBA" id="ARBA00022777"/>
    </source>
</evidence>
<accession>A0A316YWD3</accession>
<keyword evidence="8" id="KW-0067">ATP-binding</keyword>
<proteinExistence type="inferred from homology"/>
<dbReference type="FunFam" id="3.30.1180.20:FF:000001">
    <property type="entry name" value="Dihydroxyacetone kinase 1"/>
    <property type="match status" value="1"/>
</dbReference>
<evidence type="ECO:0000313" key="16">
    <source>
        <dbReference type="EMBL" id="PWN92353.1"/>
    </source>
</evidence>
<protein>
    <submittedName>
        <fullName evidence="16">Putative DAK2-dihydroxyacetone kinase</fullName>
    </submittedName>
</protein>
<dbReference type="GO" id="GO:0004371">
    <property type="term" value="F:glycerone kinase activity"/>
    <property type="evidence" value="ECO:0007669"/>
    <property type="project" value="UniProtKB-EC"/>
</dbReference>
<comment type="similarity">
    <text evidence="3">Belongs to the dihydroxyacetone kinase (DAK) family.</text>
</comment>
<feature type="domain" description="DhaL" evidence="14">
    <location>
        <begin position="415"/>
        <end position="617"/>
    </location>
</feature>
<dbReference type="SMART" id="SM01120">
    <property type="entry name" value="Dak2"/>
    <property type="match status" value="1"/>
</dbReference>
<dbReference type="InterPro" id="IPR004006">
    <property type="entry name" value="DhaK_dom"/>
</dbReference>
<dbReference type="GO" id="GO:0050354">
    <property type="term" value="F:triokinase activity"/>
    <property type="evidence" value="ECO:0007669"/>
    <property type="project" value="UniProtKB-EC"/>
</dbReference>
<dbReference type="EMBL" id="KZ819635">
    <property type="protein sequence ID" value="PWN92353.1"/>
    <property type="molecule type" value="Genomic_DNA"/>
</dbReference>
<evidence type="ECO:0000256" key="7">
    <source>
        <dbReference type="ARBA" id="ARBA00022798"/>
    </source>
</evidence>
<dbReference type="AlphaFoldDB" id="A0A316YWD3"/>
<comment type="function">
    <text evidence="1">Catalyzes both the phosphorylation of dihydroxyacetone and of glyceraldehyde.</text>
</comment>
<comment type="pathway">
    <text evidence="2">Polyol metabolism; glycerol fermentation; glycerone phosphate from glycerol (oxidative route): step 2/2.</text>
</comment>
<reference evidence="16" key="1">
    <citation type="journal article" date="2018" name="Mol. Biol. Evol.">
        <title>Broad Genomic Sampling Reveals a Smut Pathogenic Ancestry of the Fungal Clade Ustilaginomycotina.</title>
        <authorList>
            <person name="Kijpornyongpan T."/>
            <person name="Mondo S.J."/>
            <person name="Barry K."/>
            <person name="Sandor L."/>
            <person name="Lee J."/>
            <person name="Lipzen A."/>
            <person name="Pangilinan J."/>
            <person name="LaButti K."/>
            <person name="Hainaut M."/>
            <person name="Henrissat B."/>
            <person name="Grigoriev I.V."/>
            <person name="Spatafora J.W."/>
            <person name="Aime M.C."/>
        </authorList>
    </citation>
    <scope>NUCLEOTIDE SEQUENCE [LARGE SCALE GENOMIC DNA]</scope>
    <source>
        <strain evidence="16">MCA 4198</strain>
    </source>
</reference>
<comment type="catalytic activity">
    <reaction evidence="10">
        <text>dihydroxyacetone + ATP = dihydroxyacetone phosphate + ADP + H(+)</text>
        <dbReference type="Rhea" id="RHEA:15773"/>
        <dbReference type="ChEBI" id="CHEBI:15378"/>
        <dbReference type="ChEBI" id="CHEBI:16016"/>
        <dbReference type="ChEBI" id="CHEBI:30616"/>
        <dbReference type="ChEBI" id="CHEBI:57642"/>
        <dbReference type="ChEBI" id="CHEBI:456216"/>
        <dbReference type="EC" id="2.7.1.29"/>
    </reaction>
</comment>
<evidence type="ECO:0000256" key="2">
    <source>
        <dbReference type="ARBA" id="ARBA00004778"/>
    </source>
</evidence>
<evidence type="ECO:0000256" key="10">
    <source>
        <dbReference type="ARBA" id="ARBA00048898"/>
    </source>
</evidence>
<dbReference type="InParanoid" id="A0A316YWD3"/>
<dbReference type="FunCoup" id="A0A316YWD3">
    <property type="interactions" value="327"/>
</dbReference>
<keyword evidence="7" id="KW-0319">Glycerol metabolism</keyword>
<organism evidence="16 17">
    <name type="scientific">Acaromyces ingoldii</name>
    <dbReference type="NCBI Taxonomy" id="215250"/>
    <lineage>
        <taxon>Eukaryota</taxon>
        <taxon>Fungi</taxon>
        <taxon>Dikarya</taxon>
        <taxon>Basidiomycota</taxon>
        <taxon>Ustilaginomycotina</taxon>
        <taxon>Exobasidiomycetes</taxon>
        <taxon>Exobasidiales</taxon>
        <taxon>Cryptobasidiaceae</taxon>
        <taxon>Acaromyces</taxon>
    </lineage>
</organism>
<comment type="catalytic activity">
    <reaction evidence="9">
        <text>D-glyceraldehyde + ATP = D-glyceraldehyde 3-phosphate + ADP + H(+)</text>
        <dbReference type="Rhea" id="RHEA:13941"/>
        <dbReference type="ChEBI" id="CHEBI:15378"/>
        <dbReference type="ChEBI" id="CHEBI:17378"/>
        <dbReference type="ChEBI" id="CHEBI:30616"/>
        <dbReference type="ChEBI" id="CHEBI:59776"/>
        <dbReference type="ChEBI" id="CHEBI:456216"/>
        <dbReference type="EC" id="2.7.1.28"/>
    </reaction>
</comment>
<feature type="compositionally biased region" description="Basic and acidic residues" evidence="13">
    <location>
        <begin position="370"/>
        <end position="391"/>
    </location>
</feature>
<dbReference type="InterPro" id="IPR004007">
    <property type="entry name" value="DhaL_dom"/>
</dbReference>
<evidence type="ECO:0000256" key="3">
    <source>
        <dbReference type="ARBA" id="ARBA00008757"/>
    </source>
</evidence>
<keyword evidence="6 16" id="KW-0418">Kinase</keyword>
<feature type="region of interest" description="Disordered" evidence="13">
    <location>
        <begin position="359"/>
        <end position="416"/>
    </location>
</feature>
<dbReference type="PROSITE" id="PS51481">
    <property type="entry name" value="DHAK"/>
    <property type="match status" value="1"/>
</dbReference>
<dbReference type="GeneID" id="37043287"/>
<sequence>MSTKHFYNSAEGLVDKAERGAIALNPALRFYAPHKVIYDCTHSPDKVAIIAGGGAGHEPGHAGLIGRGMLTAAVSGEIFASPSASQICSGLDLANTDAGVIFVVNRYTGDCLNFGLAAEKARAALAFSGNKKSGGVEMVIVGDDVAVGRERGGLVGRRGLACNPFTCKILGAGSEKGLNVQQLKALGDSTVANTVSVGTSLDHCHVPGRSKKGEEWGALPAEACEIGMGIHNEPGFKRLDQTPPPEKIVSEMLNLLLNPNDTDRHYLDFDKDDAPIVFLNNLGGVSQLELNALLDETIEQLGKTYGLYPSRCFANQYMTSLNAPGFGISLINHKNVKKQTGQDLLELLDADTDAYSWSGVRSGWGNPTGKPRDREAEEKEAAELLAKRRAEGGSVSGLSDDASKSSGGPSNGDPELVKKAITQGAKSAIAAEPDLTRFDTIVGDGDCGETLAHASNAVLDALSKGKIDLKSAAGTCLTVGTVLESAMGGTSGAIYALFFAGLVQGLINGPGKPGQPATLKEWGAASKAALDNLGTYTPARPGDRTLVDALTPFCENLGSGKSLKEAVDSAKAGAEDTKTMRARLGRATYVASKDDEKDMPPDPGAWGVWAIVDGLRQALE</sequence>
<dbReference type="GO" id="GO:0005829">
    <property type="term" value="C:cytosol"/>
    <property type="evidence" value="ECO:0007669"/>
    <property type="project" value="TreeGrafter"/>
</dbReference>
<dbReference type="Gene3D" id="3.40.50.10440">
    <property type="entry name" value="Dihydroxyacetone kinase, domain 1"/>
    <property type="match status" value="1"/>
</dbReference>
<evidence type="ECO:0000256" key="8">
    <source>
        <dbReference type="ARBA" id="ARBA00022840"/>
    </source>
</evidence>
<dbReference type="Pfam" id="PF02733">
    <property type="entry name" value="Dak1"/>
    <property type="match status" value="1"/>
</dbReference>
<evidence type="ECO:0000256" key="9">
    <source>
        <dbReference type="ARBA" id="ARBA00047974"/>
    </source>
</evidence>
<dbReference type="InterPro" id="IPR012734">
    <property type="entry name" value="DhaK_ATP"/>
</dbReference>
<name>A0A316YWD3_9BASI</name>
<dbReference type="Pfam" id="PF02734">
    <property type="entry name" value="Dak2"/>
    <property type="match status" value="1"/>
</dbReference>
<dbReference type="Gene3D" id="1.25.40.340">
    <property type="match status" value="1"/>
</dbReference>
<dbReference type="PROSITE" id="PS51480">
    <property type="entry name" value="DHAL"/>
    <property type="match status" value="1"/>
</dbReference>
<evidence type="ECO:0000313" key="17">
    <source>
        <dbReference type="Proteomes" id="UP000245768"/>
    </source>
</evidence>
<feature type="domain" description="DhaK" evidence="15">
    <location>
        <begin position="9"/>
        <end position="357"/>
    </location>
</feature>
<feature type="binding site" evidence="12">
    <location>
        <begin position="54"/>
        <end position="57"/>
    </location>
    <ligand>
        <name>substrate</name>
    </ligand>
</feature>
<dbReference type="STRING" id="215250.A0A316YWD3"/>
<dbReference type="InterPro" id="IPR050861">
    <property type="entry name" value="Dihydroxyacetone_Kinase"/>
</dbReference>
<evidence type="ECO:0000256" key="5">
    <source>
        <dbReference type="ARBA" id="ARBA00022741"/>
    </source>
</evidence>